<dbReference type="EMBL" id="RJTX01000004">
    <property type="protein sequence ID" value="ROH95785.1"/>
    <property type="molecule type" value="Genomic_DNA"/>
</dbReference>
<evidence type="ECO:0000313" key="6">
    <source>
        <dbReference type="Proteomes" id="UP000269375"/>
    </source>
</evidence>
<comment type="caution">
    <text evidence="4">The sequence shown here is derived from an EMBL/GenBank/DDBJ whole genome shotgun (WGS) entry which is preliminary data.</text>
</comment>
<dbReference type="PANTHER" id="PTHR22916:SF51">
    <property type="entry name" value="GLYCOSYLTRANSFERASE EPSH-RELATED"/>
    <property type="match status" value="1"/>
</dbReference>
<proteinExistence type="predicted"/>
<dbReference type="SUPFAM" id="SSF53448">
    <property type="entry name" value="Nucleotide-diphospho-sugar transferases"/>
    <property type="match status" value="1"/>
</dbReference>
<keyword evidence="1" id="KW-0328">Glycosyltransferase</keyword>
<dbReference type="Proteomes" id="UP000295709">
    <property type="component" value="Unassembled WGS sequence"/>
</dbReference>
<dbReference type="Pfam" id="PF00535">
    <property type="entry name" value="Glycos_transf_2"/>
    <property type="match status" value="1"/>
</dbReference>
<evidence type="ECO:0000313" key="5">
    <source>
        <dbReference type="EMBL" id="TDX91828.1"/>
    </source>
</evidence>
<dbReference type="RefSeq" id="WP_123263800.1">
    <property type="nucleotide sequence ID" value="NZ_RJTX01000004.1"/>
</dbReference>
<feature type="domain" description="Glycosyltransferase 2-like" evidence="3">
    <location>
        <begin position="6"/>
        <end position="134"/>
    </location>
</feature>
<protein>
    <submittedName>
        <fullName evidence="5">Glycosyl transferase family 2</fullName>
    </submittedName>
    <submittedName>
        <fullName evidence="4">Glycosyltransferase family 2 protein</fullName>
    </submittedName>
</protein>
<accession>A0A3N0VSQ4</accession>
<gene>
    <name evidence="5" type="ORF">BCF50_2967</name>
    <name evidence="4" type="ORF">EGI05_14760</name>
</gene>
<evidence type="ECO:0000256" key="1">
    <source>
        <dbReference type="ARBA" id="ARBA00022676"/>
    </source>
</evidence>
<keyword evidence="2 4" id="KW-0808">Transferase</keyword>
<sequence>MSLALSVIIPVYNASEFLEKAVNSALQFEEVKEVVLIEDKSTDNSLEICYRLAAENPKIKLYQHPDKGNHGAGATRNLGLEKAQYEFIAFLDSDDYYLPNRFDVERTAFNDPKIEGIFGAIGVEYLSEKGKEEYLHKFNNSTLTTVNYPAEGEEVFKGLLGLTPKTFGSFFHLNTLTTRKSSIVKNNLRFNENLRVHQDSDFIIKLAYHCYLKSGIIDEAVAVRGVHDNNRITKIKTYSSKFYKNNLLLHESLYQWSRSLPLDPLYSKKIKLTYLSFKIANENGLKKWFSFVTTSLLNPEFLKTRYRFHALNKHYDS</sequence>
<dbReference type="EMBL" id="SOQW01000003">
    <property type="protein sequence ID" value="TDX91828.1"/>
    <property type="molecule type" value="Genomic_DNA"/>
</dbReference>
<dbReference type="InterPro" id="IPR001173">
    <property type="entry name" value="Glyco_trans_2-like"/>
</dbReference>
<dbReference type="Proteomes" id="UP000269375">
    <property type="component" value="Unassembled WGS sequence"/>
</dbReference>
<evidence type="ECO:0000313" key="7">
    <source>
        <dbReference type="Proteomes" id="UP000295709"/>
    </source>
</evidence>
<organism evidence="4 6">
    <name type="scientific">Chryseobacterium daecheongense</name>
    <dbReference type="NCBI Taxonomy" id="192389"/>
    <lineage>
        <taxon>Bacteria</taxon>
        <taxon>Pseudomonadati</taxon>
        <taxon>Bacteroidota</taxon>
        <taxon>Flavobacteriia</taxon>
        <taxon>Flavobacteriales</taxon>
        <taxon>Weeksellaceae</taxon>
        <taxon>Chryseobacterium group</taxon>
        <taxon>Chryseobacterium</taxon>
    </lineage>
</organism>
<name>A0A3N0VSQ4_9FLAO</name>
<dbReference type="GO" id="GO:0016758">
    <property type="term" value="F:hexosyltransferase activity"/>
    <property type="evidence" value="ECO:0007669"/>
    <property type="project" value="UniProtKB-ARBA"/>
</dbReference>
<reference evidence="5 7" key="2">
    <citation type="submission" date="2019-03" db="EMBL/GenBank/DDBJ databases">
        <title>Genomic Encyclopedia of Archaeal and Bacterial Type Strains, Phase II (KMG-II): from individual species to whole genera.</title>
        <authorList>
            <person name="Goeker M."/>
        </authorList>
    </citation>
    <scope>NUCLEOTIDE SEQUENCE [LARGE SCALE GENOMIC DNA]</scope>
    <source>
        <strain evidence="5 7">DSM 15235</strain>
    </source>
</reference>
<evidence type="ECO:0000313" key="4">
    <source>
        <dbReference type="EMBL" id="ROH95785.1"/>
    </source>
</evidence>
<evidence type="ECO:0000256" key="2">
    <source>
        <dbReference type="ARBA" id="ARBA00022679"/>
    </source>
</evidence>
<dbReference type="AlphaFoldDB" id="A0A3N0VSQ4"/>
<keyword evidence="7" id="KW-1185">Reference proteome</keyword>
<dbReference type="InterPro" id="IPR029044">
    <property type="entry name" value="Nucleotide-diphossugar_trans"/>
</dbReference>
<evidence type="ECO:0000259" key="3">
    <source>
        <dbReference type="Pfam" id="PF00535"/>
    </source>
</evidence>
<reference evidence="4 6" key="1">
    <citation type="submission" date="2018-11" db="EMBL/GenBank/DDBJ databases">
        <title>Proposal to divide the Flavobacteriaceae and reorganize its genera based on Amino Acid Identity values calculated from whole genome sequences.</title>
        <authorList>
            <person name="Nicholson A.C."/>
            <person name="Gulvik C.A."/>
            <person name="Whitney A.M."/>
            <person name="Humrighouse B.W."/>
            <person name="Bell M."/>
            <person name="Holmes B."/>
            <person name="Steigerwalt A."/>
            <person name="Villarma A."/>
            <person name="Sheth M."/>
            <person name="Batra D."/>
            <person name="Pryor J."/>
            <person name="Bernardet J.-F."/>
            <person name="Hugo C."/>
            <person name="Kampfer P."/>
            <person name="Newman J."/>
            <person name="Mcquiston J.R."/>
        </authorList>
    </citation>
    <scope>NUCLEOTIDE SEQUENCE [LARGE SCALE GENOMIC DNA]</scope>
    <source>
        <strain evidence="4 6">DSM 15235</strain>
    </source>
</reference>
<dbReference type="PANTHER" id="PTHR22916">
    <property type="entry name" value="GLYCOSYLTRANSFERASE"/>
    <property type="match status" value="1"/>
</dbReference>
<dbReference type="CDD" id="cd00761">
    <property type="entry name" value="Glyco_tranf_GTA_type"/>
    <property type="match status" value="1"/>
</dbReference>
<dbReference type="Gene3D" id="3.90.550.10">
    <property type="entry name" value="Spore Coat Polysaccharide Biosynthesis Protein SpsA, Chain A"/>
    <property type="match status" value="1"/>
</dbReference>
<dbReference type="OrthoDB" id="927791at2"/>